<evidence type="ECO:0000259" key="1">
    <source>
        <dbReference type="Pfam" id="PF03016"/>
    </source>
</evidence>
<feature type="domain" description="Exostosin GT47" evidence="1">
    <location>
        <begin position="99"/>
        <end position="250"/>
    </location>
</feature>
<dbReference type="InterPro" id="IPR004263">
    <property type="entry name" value="Exostosin"/>
</dbReference>
<evidence type="ECO:0000313" key="3">
    <source>
        <dbReference type="Proteomes" id="UP000515512"/>
    </source>
</evidence>
<dbReference type="Proteomes" id="UP000515512">
    <property type="component" value="Chromosome"/>
</dbReference>
<evidence type="ECO:0000313" key="2">
    <source>
        <dbReference type="EMBL" id="QLY30425.1"/>
    </source>
</evidence>
<organism evidence="2 3">
    <name type="scientific">Nocardia huaxiensis</name>
    <dbReference type="NCBI Taxonomy" id="2755382"/>
    <lineage>
        <taxon>Bacteria</taxon>
        <taxon>Bacillati</taxon>
        <taxon>Actinomycetota</taxon>
        <taxon>Actinomycetes</taxon>
        <taxon>Mycobacteriales</taxon>
        <taxon>Nocardiaceae</taxon>
        <taxon>Nocardia</taxon>
    </lineage>
</organism>
<proteinExistence type="predicted"/>
<dbReference type="KEGG" id="nhu:H0264_35780"/>
<dbReference type="PANTHER" id="PTHR11062:SF391">
    <property type="entry name" value="PIN DOMAIN-CONTAINING PROTEIN"/>
    <property type="match status" value="1"/>
</dbReference>
<keyword evidence="3" id="KW-1185">Reference proteome</keyword>
<gene>
    <name evidence="2" type="ORF">H0264_35780</name>
</gene>
<dbReference type="PANTHER" id="PTHR11062">
    <property type="entry name" value="EXOSTOSIN HEPARAN SULFATE GLYCOSYLTRANSFERASE -RELATED"/>
    <property type="match status" value="1"/>
</dbReference>
<sequence length="314" mass="35428">MLDAVRMLPSFDPDPQRADIIFCDFETGFESWWPGTNDADKGRISRQELTNAIANAPAAVAEVSNRFKNQQVVVLEAAPVCNFSRLRTEMGLFNVRVVSAASHAHTFQQDWDVSIPMFGLPHQRCEPLVRDIEWSFMGSISHPIREVITELQGGHVESIESFSELHLADVPSVMQRRYVHLLSRSWFTVCPRGDELYSFRFAEALNFGSIPVVIADGWEPPFRRTFPPDEYMIRVPEADVVLIPQIVASLPMGVRKRMQEKGQSNFHIGMESPLAILTSIVAELTSSAKRAAVSRRTISDWRCSCNSSWSNDCQ</sequence>
<dbReference type="Pfam" id="PF03016">
    <property type="entry name" value="Exostosin_GT47"/>
    <property type="match status" value="1"/>
</dbReference>
<dbReference type="RefSeq" id="WP_181581623.1">
    <property type="nucleotide sequence ID" value="NZ_CP059399.1"/>
</dbReference>
<reference evidence="2 3" key="1">
    <citation type="submission" date="2020-07" db="EMBL/GenBank/DDBJ databases">
        <authorList>
            <person name="Zhuang K."/>
            <person name="Ran Y."/>
        </authorList>
    </citation>
    <scope>NUCLEOTIDE SEQUENCE [LARGE SCALE GENOMIC DNA]</scope>
    <source>
        <strain evidence="2 3">WCH-YHL-001</strain>
    </source>
</reference>
<protein>
    <submittedName>
        <fullName evidence="2">Exostosin family protein</fullName>
    </submittedName>
</protein>
<accession>A0A7D6ZPF6</accession>
<dbReference type="AlphaFoldDB" id="A0A7D6ZPF6"/>
<name>A0A7D6ZPF6_9NOCA</name>
<dbReference type="GO" id="GO:0016757">
    <property type="term" value="F:glycosyltransferase activity"/>
    <property type="evidence" value="ECO:0007669"/>
    <property type="project" value="InterPro"/>
</dbReference>
<dbReference type="InterPro" id="IPR040911">
    <property type="entry name" value="Exostosin_GT47"/>
</dbReference>
<dbReference type="EMBL" id="CP059399">
    <property type="protein sequence ID" value="QLY30425.1"/>
    <property type="molecule type" value="Genomic_DNA"/>
</dbReference>